<evidence type="ECO:0000256" key="1">
    <source>
        <dbReference type="RuleBase" id="RU000487"/>
    </source>
</evidence>
<name>A0A1E4T489_9ASCO</name>
<dbReference type="SUPFAM" id="SSF53067">
    <property type="entry name" value="Actin-like ATPase domain"/>
    <property type="match status" value="2"/>
</dbReference>
<proteinExistence type="inferred from homology"/>
<evidence type="ECO:0008006" key="4">
    <source>
        <dbReference type="Google" id="ProtNLM"/>
    </source>
</evidence>
<dbReference type="SMART" id="SM00268">
    <property type="entry name" value="ACTIN"/>
    <property type="match status" value="1"/>
</dbReference>
<dbReference type="OrthoDB" id="337660at2759"/>
<dbReference type="Gene3D" id="3.30.420.40">
    <property type="match status" value="3"/>
</dbReference>
<feature type="non-terminal residue" evidence="2">
    <location>
        <position position="308"/>
    </location>
</feature>
<sequence length="308" mass="35621">PIVLQIGSRFINIGIAGESEPLLTFSTQNFSQMQLFQIENDSHKLNTAAIYDLQRFNYLFAPNLSIYKEKTTLINSFQYNLDSHLFRILHHLFRRLKLDVIKSKIIILEPFELNQIYKKSLTDQLLLHLQARSITFIPSPLMNTVAAGVRNGLVMDFGWNFTVSQSIFDLVVLENTSMLTTIAGHTIPSWLKYKPIEQLFYDDESTWEKNDLDEKSPVQLLLDQLKQLPIDIRKEMVNCVILTGGISKIPGFRLRFRKELDSKLDKHAKESKIVNTLGEWRGASLYSSTILLRSRHLSEMGELKRENY</sequence>
<feature type="non-terminal residue" evidence="2">
    <location>
        <position position="1"/>
    </location>
</feature>
<dbReference type="InterPro" id="IPR004000">
    <property type="entry name" value="Actin"/>
</dbReference>
<dbReference type="Pfam" id="PF00022">
    <property type="entry name" value="Actin"/>
    <property type="match status" value="2"/>
</dbReference>
<comment type="similarity">
    <text evidence="1">Belongs to the actin family.</text>
</comment>
<protein>
    <recommendedName>
        <fullName evidence="4">Actin-like protein ARP6</fullName>
    </recommendedName>
</protein>
<dbReference type="InterPro" id="IPR043129">
    <property type="entry name" value="ATPase_NBD"/>
</dbReference>
<dbReference type="Proteomes" id="UP000094801">
    <property type="component" value="Unassembled WGS sequence"/>
</dbReference>
<dbReference type="STRING" id="983967.A0A1E4T489"/>
<dbReference type="Gene3D" id="3.90.640.10">
    <property type="entry name" value="Actin, Chain A, domain 4"/>
    <property type="match status" value="1"/>
</dbReference>
<gene>
    <name evidence="2" type="ORF">CANARDRAFT_185764</name>
</gene>
<dbReference type="EMBL" id="KV453849">
    <property type="protein sequence ID" value="ODV86570.1"/>
    <property type="molecule type" value="Genomic_DNA"/>
</dbReference>
<dbReference type="PANTHER" id="PTHR11937">
    <property type="entry name" value="ACTIN"/>
    <property type="match status" value="1"/>
</dbReference>
<organism evidence="2 3">
    <name type="scientific">[Candida] arabinofermentans NRRL YB-2248</name>
    <dbReference type="NCBI Taxonomy" id="983967"/>
    <lineage>
        <taxon>Eukaryota</taxon>
        <taxon>Fungi</taxon>
        <taxon>Dikarya</taxon>
        <taxon>Ascomycota</taxon>
        <taxon>Saccharomycotina</taxon>
        <taxon>Pichiomycetes</taxon>
        <taxon>Pichiales</taxon>
        <taxon>Pichiaceae</taxon>
        <taxon>Ogataea</taxon>
        <taxon>Ogataea/Candida clade</taxon>
    </lineage>
</organism>
<reference evidence="3" key="1">
    <citation type="submission" date="2016-04" db="EMBL/GenBank/DDBJ databases">
        <title>Comparative genomics of biotechnologically important yeasts.</title>
        <authorList>
            <consortium name="DOE Joint Genome Institute"/>
            <person name="Riley R."/>
            <person name="Haridas S."/>
            <person name="Wolfe K.H."/>
            <person name="Lopes M.R."/>
            <person name="Hittinger C.T."/>
            <person name="Goker M."/>
            <person name="Salamov A."/>
            <person name="Wisecaver J."/>
            <person name="Long T.M."/>
            <person name="Aerts A.L."/>
            <person name="Barry K."/>
            <person name="Choi C."/>
            <person name="Clum A."/>
            <person name="Coughlan A.Y."/>
            <person name="Deshpande S."/>
            <person name="Douglass A.P."/>
            <person name="Hanson S.J."/>
            <person name="Klenk H.-P."/>
            <person name="Labutti K."/>
            <person name="Lapidus A."/>
            <person name="Lindquist E."/>
            <person name="Lipzen A."/>
            <person name="Meier-Kolthoff J.P."/>
            <person name="Ohm R.A."/>
            <person name="Otillar R.P."/>
            <person name="Pangilinan J."/>
            <person name="Peng Y."/>
            <person name="Rokas A."/>
            <person name="Rosa C.A."/>
            <person name="Scheuner C."/>
            <person name="Sibirny A.A."/>
            <person name="Slot J.C."/>
            <person name="Stielow J.B."/>
            <person name="Sun H."/>
            <person name="Kurtzman C.P."/>
            <person name="Blackwell M."/>
            <person name="Grigoriev I.V."/>
            <person name="Jeffries T.W."/>
        </authorList>
    </citation>
    <scope>NUCLEOTIDE SEQUENCE [LARGE SCALE GENOMIC DNA]</scope>
    <source>
        <strain evidence="3">NRRL YB-2248</strain>
    </source>
</reference>
<dbReference type="AlphaFoldDB" id="A0A1E4T489"/>
<keyword evidence="3" id="KW-1185">Reference proteome</keyword>
<evidence type="ECO:0000313" key="2">
    <source>
        <dbReference type="EMBL" id="ODV86570.1"/>
    </source>
</evidence>
<evidence type="ECO:0000313" key="3">
    <source>
        <dbReference type="Proteomes" id="UP000094801"/>
    </source>
</evidence>
<accession>A0A1E4T489</accession>